<evidence type="ECO:0000313" key="7">
    <source>
        <dbReference type="WBParaSite" id="HCON_00175400-00001"/>
    </source>
</evidence>
<keyword evidence="2 5" id="KW-0812">Transmembrane</keyword>
<feature type="transmembrane region" description="Helical" evidence="5">
    <location>
        <begin position="180"/>
        <end position="201"/>
    </location>
</feature>
<dbReference type="PANTHER" id="PTHR31627">
    <property type="entry name" value="SERPENTINE RECEPTOR CLASS GAMMA-RELATED"/>
    <property type="match status" value="1"/>
</dbReference>
<feature type="transmembrane region" description="Helical" evidence="5">
    <location>
        <begin position="221"/>
        <end position="242"/>
    </location>
</feature>
<dbReference type="InterPro" id="IPR051119">
    <property type="entry name" value="Nematode_SR-like"/>
</dbReference>
<dbReference type="Gene3D" id="1.20.1070.10">
    <property type="entry name" value="Rhodopsin 7-helix transmembrane proteins"/>
    <property type="match status" value="1"/>
</dbReference>
<sequence length="288" mass="32813">MTHNDPGYNYNIVLHGIADIMSLLFNFVLRLNIELSLSSEFRFVILYCITAGRAMFTAHILGNTFITFNRFSSICLMHKYNKIWIRRNVFIILTVQYGVSIAAVAYTVTSKILYSQSEDGTYKFRGIDPSVATVTGCISSIIGVVCLVTSFVMNVKLFVTWRNLLKNKDRSTARHTEKGLLMYIITAFTLMMVMYTVDVLYAVSSASENHELFTWLNDRVFWINDFLVTVPPLSLLLFSADLRHAILKIFLRVKVKPPIFVTPVSFRRGIARITTGAPSHRRNIVQLS</sequence>
<keyword evidence="6" id="KW-1185">Reference proteome</keyword>
<dbReference type="AlphaFoldDB" id="A0A7I4Z5D9"/>
<evidence type="ECO:0000256" key="2">
    <source>
        <dbReference type="ARBA" id="ARBA00022692"/>
    </source>
</evidence>
<evidence type="ECO:0000256" key="3">
    <source>
        <dbReference type="ARBA" id="ARBA00022989"/>
    </source>
</evidence>
<feature type="transmembrane region" description="Helical" evidence="5">
    <location>
        <begin position="12"/>
        <end position="31"/>
    </location>
</feature>
<evidence type="ECO:0000256" key="1">
    <source>
        <dbReference type="ARBA" id="ARBA00004141"/>
    </source>
</evidence>
<feature type="transmembrane region" description="Helical" evidence="5">
    <location>
        <begin position="89"/>
        <end position="109"/>
    </location>
</feature>
<name>A0A7I4Z5D9_HAECO</name>
<accession>A0A7I4Z5D9</accession>
<dbReference type="Proteomes" id="UP000025227">
    <property type="component" value="Unplaced"/>
</dbReference>
<reference evidence="7" key="1">
    <citation type="submission" date="2020-12" db="UniProtKB">
        <authorList>
            <consortium name="WormBaseParasite"/>
        </authorList>
    </citation>
    <scope>IDENTIFICATION</scope>
    <source>
        <strain evidence="7">MHco3</strain>
    </source>
</reference>
<dbReference type="WBParaSite" id="HCON_00175400-00001">
    <property type="protein sequence ID" value="HCON_00175400-00001"/>
    <property type="gene ID" value="HCON_00175400"/>
</dbReference>
<comment type="subcellular location">
    <subcellularLocation>
        <location evidence="1">Membrane</location>
        <topology evidence="1">Multi-pass membrane protein</topology>
    </subcellularLocation>
</comment>
<protein>
    <submittedName>
        <fullName evidence="7">Serpentine receptor class gamma</fullName>
    </submittedName>
</protein>
<proteinExistence type="predicted"/>
<evidence type="ECO:0000256" key="4">
    <source>
        <dbReference type="ARBA" id="ARBA00023136"/>
    </source>
</evidence>
<dbReference type="GO" id="GO:0016020">
    <property type="term" value="C:membrane"/>
    <property type="evidence" value="ECO:0007669"/>
    <property type="project" value="UniProtKB-SubCell"/>
</dbReference>
<feature type="transmembrane region" description="Helical" evidence="5">
    <location>
        <begin position="129"/>
        <end position="159"/>
    </location>
</feature>
<evidence type="ECO:0000313" key="6">
    <source>
        <dbReference type="Proteomes" id="UP000025227"/>
    </source>
</evidence>
<organism evidence="6 7">
    <name type="scientific">Haemonchus contortus</name>
    <name type="common">Barber pole worm</name>
    <dbReference type="NCBI Taxonomy" id="6289"/>
    <lineage>
        <taxon>Eukaryota</taxon>
        <taxon>Metazoa</taxon>
        <taxon>Ecdysozoa</taxon>
        <taxon>Nematoda</taxon>
        <taxon>Chromadorea</taxon>
        <taxon>Rhabditida</taxon>
        <taxon>Rhabditina</taxon>
        <taxon>Rhabditomorpha</taxon>
        <taxon>Strongyloidea</taxon>
        <taxon>Trichostrongylidae</taxon>
        <taxon>Haemonchus</taxon>
    </lineage>
</organism>
<dbReference type="OrthoDB" id="5798218at2759"/>
<feature type="transmembrane region" description="Helical" evidence="5">
    <location>
        <begin position="43"/>
        <end position="68"/>
    </location>
</feature>
<keyword evidence="4 5" id="KW-0472">Membrane</keyword>
<keyword evidence="3 5" id="KW-1133">Transmembrane helix</keyword>
<dbReference type="SUPFAM" id="SSF81321">
    <property type="entry name" value="Family A G protein-coupled receptor-like"/>
    <property type="match status" value="1"/>
</dbReference>
<dbReference type="InterPro" id="IPR019426">
    <property type="entry name" value="7TM_GPCR_serpentine_rcpt_Srv"/>
</dbReference>
<evidence type="ECO:0000256" key="5">
    <source>
        <dbReference type="SAM" id="Phobius"/>
    </source>
</evidence>
<dbReference type="Pfam" id="PF10323">
    <property type="entry name" value="7TM_GPCR_Srv"/>
    <property type="match status" value="1"/>
</dbReference>
<dbReference type="PANTHER" id="PTHR31627:SF42">
    <property type="entry name" value="G_PROTEIN_RECEP_F1_2 DOMAIN-CONTAINING PROTEIN-RELATED"/>
    <property type="match status" value="1"/>
</dbReference>